<dbReference type="Pfam" id="PF00595">
    <property type="entry name" value="PDZ"/>
    <property type="match status" value="1"/>
</dbReference>
<dbReference type="CDD" id="cd06779">
    <property type="entry name" value="cpPDZ_Deg_HtrA-like"/>
    <property type="match status" value="1"/>
</dbReference>
<dbReference type="GO" id="GO:0016052">
    <property type="term" value="P:carbohydrate catabolic process"/>
    <property type="evidence" value="ECO:0007669"/>
    <property type="project" value="InterPro"/>
</dbReference>
<protein>
    <recommendedName>
        <fullName evidence="1">PDZ domain-containing protein</fullName>
    </recommendedName>
</protein>
<dbReference type="GO" id="GO:0004553">
    <property type="term" value="F:hydrolase activity, hydrolyzing O-glycosyl compounds"/>
    <property type="evidence" value="ECO:0007669"/>
    <property type="project" value="InterPro"/>
</dbReference>
<dbReference type="InterPro" id="IPR036034">
    <property type="entry name" value="PDZ_sf"/>
</dbReference>
<organism evidence="2 3">
    <name type="scientific">candidate division KD3-62 bacterium DG_56</name>
    <dbReference type="NCBI Taxonomy" id="1704032"/>
    <lineage>
        <taxon>Bacteria</taxon>
        <taxon>candidate division KD3-62</taxon>
    </lineage>
</organism>
<accession>A0A0S7XQ07</accession>
<dbReference type="InterPro" id="IPR001478">
    <property type="entry name" value="PDZ"/>
</dbReference>
<dbReference type="SMART" id="SM00228">
    <property type="entry name" value="PDZ"/>
    <property type="match status" value="1"/>
</dbReference>
<dbReference type="Proteomes" id="UP000052020">
    <property type="component" value="Unassembled WGS sequence"/>
</dbReference>
<feature type="non-terminal residue" evidence="2">
    <location>
        <position position="1"/>
    </location>
</feature>
<dbReference type="Pfam" id="PF06452">
    <property type="entry name" value="CBM9_1"/>
    <property type="match status" value="1"/>
</dbReference>
<dbReference type="SUPFAM" id="SSF49344">
    <property type="entry name" value="CBD9-like"/>
    <property type="match status" value="1"/>
</dbReference>
<gene>
    <name evidence="2" type="ORF">AMK68_01645</name>
</gene>
<dbReference type="SUPFAM" id="SSF50156">
    <property type="entry name" value="PDZ domain-like"/>
    <property type="match status" value="1"/>
</dbReference>
<dbReference type="InterPro" id="IPR010502">
    <property type="entry name" value="Carb-bd_dom_fam9"/>
</dbReference>
<dbReference type="EMBL" id="LIZY01000026">
    <property type="protein sequence ID" value="KPJ64454.1"/>
    <property type="molecule type" value="Genomic_DNA"/>
</dbReference>
<name>A0A0S7XQ07_9BACT</name>
<sequence length="476" mass="53742">FCCALISLGAGAVRSDPAYPPWDAGTVPRHLNIFLEEPPGCRIAGRATKPADYKIPRAEEITVDAEFDDWANANWIEMSGEPFHFGDTFTKVLTAEIPEGPAPDDPHAAFGITYDSMDELLMEKYFLDDIYDGRGAVVTSVAPGSTAAKAGLREGDVVLRLGQRQIKWCYELYRDLGRMVSRPGPLTFPITVLRNGRDNLGGPDDLSARFAFLVDDEKFYVAAQVTDDVHAQTKDRSEMWRNDCLQIGFDPTLVRYDRGYQEDGHEVGFALKDGKPMFYRWHGRRGQDGPIEGLELMVKRVGMQTLYEASIPLLSLAPLSPEMWPHCGINVVVGDSDDGVERKAYLSLRDQAMTTGKQLDRFADFQFAPSPDKEKISFAWFWDYRLHNSGKFGIKVCTYSPTPTRLRFAARLEDWTDRKHEPARAEVEIPVTDTPREWRLRMSSRSQPGEYRVEWVAYDAEGNAIAKEGLPIIVRW</sequence>
<dbReference type="GO" id="GO:0030246">
    <property type="term" value="F:carbohydrate binding"/>
    <property type="evidence" value="ECO:0007669"/>
    <property type="project" value="InterPro"/>
</dbReference>
<dbReference type="Gene3D" id="2.30.42.10">
    <property type="match status" value="1"/>
</dbReference>
<dbReference type="AlphaFoldDB" id="A0A0S7XQ07"/>
<dbReference type="Gene3D" id="2.60.40.1190">
    <property type="match status" value="1"/>
</dbReference>
<feature type="domain" description="PDZ" evidence="1">
    <location>
        <begin position="94"/>
        <end position="167"/>
    </location>
</feature>
<evidence type="ECO:0000313" key="3">
    <source>
        <dbReference type="Proteomes" id="UP000052020"/>
    </source>
</evidence>
<evidence type="ECO:0000259" key="1">
    <source>
        <dbReference type="PROSITE" id="PS50106"/>
    </source>
</evidence>
<proteinExistence type="predicted"/>
<comment type="caution">
    <text evidence="2">The sequence shown here is derived from an EMBL/GenBank/DDBJ whole genome shotgun (WGS) entry which is preliminary data.</text>
</comment>
<dbReference type="PROSITE" id="PS50106">
    <property type="entry name" value="PDZ"/>
    <property type="match status" value="1"/>
</dbReference>
<reference evidence="2 3" key="1">
    <citation type="journal article" date="2015" name="Microbiome">
        <title>Genomic resolution of linkages in carbon, nitrogen, and sulfur cycling among widespread estuary sediment bacteria.</title>
        <authorList>
            <person name="Baker B.J."/>
            <person name="Lazar C.S."/>
            <person name="Teske A.P."/>
            <person name="Dick G.J."/>
        </authorList>
    </citation>
    <scope>NUCLEOTIDE SEQUENCE [LARGE SCALE GENOMIC DNA]</scope>
    <source>
        <strain evidence="2">DG_56</strain>
    </source>
</reference>
<evidence type="ECO:0000313" key="2">
    <source>
        <dbReference type="EMBL" id="KPJ64454.1"/>
    </source>
</evidence>